<feature type="domain" description="4Fe-4S ferredoxin-type" evidence="4">
    <location>
        <begin position="40"/>
        <end position="116"/>
    </location>
</feature>
<evidence type="ECO:0000313" key="6">
    <source>
        <dbReference type="Proteomes" id="UP000247515"/>
    </source>
</evidence>
<protein>
    <submittedName>
        <fullName evidence="5">4Fe-4S dicluster protein</fullName>
    </submittedName>
</protein>
<evidence type="ECO:0000256" key="2">
    <source>
        <dbReference type="ARBA" id="ARBA00023004"/>
    </source>
</evidence>
<evidence type="ECO:0000256" key="1">
    <source>
        <dbReference type="ARBA" id="ARBA00022723"/>
    </source>
</evidence>
<dbReference type="PANTHER" id="PTHR32479">
    <property type="entry name" value="GLYCOLATE OXIDASE IRON-SULFUR SUBUNIT"/>
    <property type="match status" value="1"/>
</dbReference>
<keyword evidence="6" id="KW-1185">Reference proteome</keyword>
<dbReference type="InterPro" id="IPR009051">
    <property type="entry name" value="Helical_ferredxn"/>
</dbReference>
<name>A0ABX5MBY0_9BURK</name>
<dbReference type="RefSeq" id="WP_237182048.1">
    <property type="nucleotide sequence ID" value="NZ_CAJMYJ010000047.1"/>
</dbReference>
<keyword evidence="3" id="KW-0411">Iron-sulfur</keyword>
<dbReference type="Gene3D" id="1.10.1060.10">
    <property type="entry name" value="Alpha-helical ferredoxin"/>
    <property type="match status" value="1"/>
</dbReference>
<dbReference type="PROSITE" id="PS00198">
    <property type="entry name" value="4FE4S_FER_1"/>
    <property type="match status" value="1"/>
</dbReference>
<dbReference type="Pfam" id="PF13183">
    <property type="entry name" value="Fer4_8"/>
    <property type="match status" value="1"/>
</dbReference>
<dbReference type="GeneID" id="70360496"/>
<keyword evidence="2" id="KW-0408">Iron</keyword>
<evidence type="ECO:0000256" key="3">
    <source>
        <dbReference type="ARBA" id="ARBA00023014"/>
    </source>
</evidence>
<reference evidence="5 6" key="1">
    <citation type="submission" date="2018-05" db="EMBL/GenBank/DDBJ databases">
        <title>Genomic Encyclopedia of Type Strains, Phase IV (KMG-V): Genome sequencing to study the core and pangenomes of soil and plant-associated prokaryotes.</title>
        <authorList>
            <person name="Whitman W."/>
        </authorList>
    </citation>
    <scope>NUCLEOTIDE SEQUENCE [LARGE SCALE GENOMIC DNA]</scope>
    <source>
        <strain evidence="5 6">SIr-6563</strain>
    </source>
</reference>
<dbReference type="Proteomes" id="UP000247515">
    <property type="component" value="Unassembled WGS sequence"/>
</dbReference>
<dbReference type="SUPFAM" id="SSF46548">
    <property type="entry name" value="alpha-helical ferredoxin"/>
    <property type="match status" value="1"/>
</dbReference>
<keyword evidence="1" id="KW-0479">Metal-binding</keyword>
<dbReference type="InterPro" id="IPR017900">
    <property type="entry name" value="4Fe4S_Fe_S_CS"/>
</dbReference>
<gene>
    <name evidence="5" type="ORF">C7400_14217</name>
</gene>
<dbReference type="InterPro" id="IPR017896">
    <property type="entry name" value="4Fe4S_Fe-S-bd"/>
</dbReference>
<proteinExistence type="predicted"/>
<evidence type="ECO:0000313" key="5">
    <source>
        <dbReference type="EMBL" id="PXX05268.1"/>
    </source>
</evidence>
<evidence type="ECO:0000259" key="4">
    <source>
        <dbReference type="Pfam" id="PF13183"/>
    </source>
</evidence>
<comment type="caution">
    <text evidence="5">The sequence shown here is derived from an EMBL/GenBank/DDBJ whole genome shotgun (WGS) entry which is preliminary data.</text>
</comment>
<sequence>MPCRWTTNLRLGTTYRLLHVSRQFTFGDLAKPDTFARATERCIGMDKCRSLGGDKMCPSYRASREEKYSTRGRARLLFELLKGEVIENGRQSAAVKDSLDHCLACKGCRSDCPTHVEVGNHKSHLLYEYHKYKRRHVMDAVVSRTGKWLPAATHASGVANALMRNPSFRKVSAKFFLARRREVSGHRRESFPQRREREAPARAV</sequence>
<dbReference type="PANTHER" id="PTHR32479:SF19">
    <property type="entry name" value="ANAEROBIC GLYCEROL-3-PHOSPHATE DEHYDROGENASE SUBUNIT C"/>
    <property type="match status" value="1"/>
</dbReference>
<dbReference type="EMBL" id="QJJV01000042">
    <property type="protein sequence ID" value="PXX05268.1"/>
    <property type="molecule type" value="Genomic_DNA"/>
</dbReference>
<accession>A0ABX5MBY0</accession>
<organism evidence="5 6">
    <name type="scientific">Paraburkholderia tropica</name>
    <dbReference type="NCBI Taxonomy" id="92647"/>
    <lineage>
        <taxon>Bacteria</taxon>
        <taxon>Pseudomonadati</taxon>
        <taxon>Pseudomonadota</taxon>
        <taxon>Betaproteobacteria</taxon>
        <taxon>Burkholderiales</taxon>
        <taxon>Burkholderiaceae</taxon>
        <taxon>Paraburkholderia</taxon>
    </lineage>
</organism>